<organism evidence="5">
    <name type="scientific">Ostrinia nubilalis</name>
    <name type="common">European corn borer</name>
    <name type="synonym">Pyralis nubilalis</name>
    <dbReference type="NCBI Taxonomy" id="29057"/>
    <lineage>
        <taxon>Eukaryota</taxon>
        <taxon>Metazoa</taxon>
        <taxon>Ecdysozoa</taxon>
        <taxon>Arthropoda</taxon>
        <taxon>Hexapoda</taxon>
        <taxon>Insecta</taxon>
        <taxon>Pterygota</taxon>
        <taxon>Neoptera</taxon>
        <taxon>Endopterygota</taxon>
        <taxon>Lepidoptera</taxon>
        <taxon>Glossata</taxon>
        <taxon>Ditrysia</taxon>
        <taxon>Pyraloidea</taxon>
        <taxon>Crambidae</taxon>
        <taxon>Pyraustinae</taxon>
        <taxon>Ostrinia</taxon>
    </lineage>
</organism>
<dbReference type="Pfam" id="PF08699">
    <property type="entry name" value="ArgoL1"/>
    <property type="match status" value="1"/>
</dbReference>
<dbReference type="InterPro" id="IPR014811">
    <property type="entry name" value="ArgoL1"/>
</dbReference>
<evidence type="ECO:0000256" key="2">
    <source>
        <dbReference type="SAM" id="MobiDB-lite"/>
    </source>
</evidence>
<dbReference type="EMBL" id="MT524717">
    <property type="protein sequence ID" value="QOE54915.1"/>
    <property type="molecule type" value="mRNA"/>
</dbReference>
<feature type="compositionally biased region" description="Low complexity" evidence="2">
    <location>
        <begin position="119"/>
        <end position="136"/>
    </location>
</feature>
<dbReference type="SMART" id="SM01163">
    <property type="entry name" value="DUF1785"/>
    <property type="match status" value="1"/>
</dbReference>
<dbReference type="Gene3D" id="3.40.50.2300">
    <property type="match status" value="1"/>
</dbReference>
<dbReference type="Pfam" id="PF16486">
    <property type="entry name" value="ArgoN"/>
    <property type="match status" value="1"/>
</dbReference>
<evidence type="ECO:0000256" key="1">
    <source>
        <dbReference type="RuleBase" id="RU361178"/>
    </source>
</evidence>
<dbReference type="GO" id="GO:0034587">
    <property type="term" value="P:piRNA processing"/>
    <property type="evidence" value="ECO:0007669"/>
    <property type="project" value="UniProtKB-ARBA"/>
</dbReference>
<dbReference type="PROSITE" id="PS50822">
    <property type="entry name" value="PIWI"/>
    <property type="match status" value="1"/>
</dbReference>
<dbReference type="SMART" id="SM00949">
    <property type="entry name" value="PAZ"/>
    <property type="match status" value="1"/>
</dbReference>
<feature type="domain" description="PAZ" evidence="3">
    <location>
        <begin position="445"/>
        <end position="559"/>
    </location>
</feature>
<evidence type="ECO:0000259" key="3">
    <source>
        <dbReference type="PROSITE" id="PS50821"/>
    </source>
</evidence>
<dbReference type="SUPFAM" id="SSF101690">
    <property type="entry name" value="PAZ domain"/>
    <property type="match status" value="1"/>
</dbReference>
<dbReference type="SMR" id="A0A866U7Y2"/>
<dbReference type="InterPro" id="IPR045246">
    <property type="entry name" value="Piwi_ago-like"/>
</dbReference>
<comment type="similarity">
    <text evidence="1">Belongs to the argonaute family.</text>
</comment>
<dbReference type="InterPro" id="IPR012337">
    <property type="entry name" value="RNaseH-like_sf"/>
</dbReference>
<feature type="compositionally biased region" description="Pro residues" evidence="2">
    <location>
        <begin position="137"/>
        <end position="146"/>
    </location>
</feature>
<dbReference type="PANTHER" id="PTHR22891">
    <property type="entry name" value="EUKARYOTIC TRANSLATION INITIATION FACTOR 2C"/>
    <property type="match status" value="1"/>
</dbReference>
<dbReference type="Pfam" id="PF02170">
    <property type="entry name" value="PAZ"/>
    <property type="match status" value="1"/>
</dbReference>
<dbReference type="Gene3D" id="2.170.260.10">
    <property type="entry name" value="paz domain"/>
    <property type="match status" value="1"/>
</dbReference>
<feature type="compositionally biased region" description="Basic and acidic residues" evidence="2">
    <location>
        <begin position="10"/>
        <end position="19"/>
    </location>
</feature>
<feature type="region of interest" description="Disordered" evidence="2">
    <location>
        <begin position="1"/>
        <end position="220"/>
    </location>
</feature>
<dbReference type="CDD" id="cd04657">
    <property type="entry name" value="Piwi_ago-like"/>
    <property type="match status" value="1"/>
</dbReference>
<dbReference type="InterPro" id="IPR003165">
    <property type="entry name" value="Piwi"/>
</dbReference>
<dbReference type="InterPro" id="IPR036085">
    <property type="entry name" value="PAZ_dom_sf"/>
</dbReference>
<dbReference type="Pfam" id="PF02171">
    <property type="entry name" value="Piwi"/>
    <property type="match status" value="1"/>
</dbReference>
<dbReference type="InterPro" id="IPR032472">
    <property type="entry name" value="ArgoL2"/>
</dbReference>
<gene>
    <name evidence="5" type="primary">Ago2</name>
</gene>
<sequence length="1049" mass="117419">MGRGKKDKRDRRSSTHEVEAEVEAMSLSDAPSTSQAPPPDPEEEGLSSASVKRKKKKEERKAALMSLQTSKKPEEAKVIVPEPVAPAQPEPVKMEVEEEAGLGLGLSGGKKRPKRKPKGAAAAEPAQQSSSTTSASMPPPAGPPRQAPASAWPTPSPTSAPAQAWGGPKGDRPSTAISQSASSASSTSTTAQTPQPSTSYTSIPESKLSPTDTTVAKPEGRYTKYEPVTCRFKIPKRIEGNTVPHRKVQILCNYLAMTIKGLKISRYDVSFKPDRPKKMLGKVFLVSKAQHFPNNEVAFDQIKNCYALTPLKNVTAQDRYVTNVTMLDPNGKEMKFEVSYKFTGIVDLNTIINYMETGATSLSPPTEAIQCVDVILRRGTLESYVKAGRQFFKRPERPTNLGDGLEIWTGLFQSGIFTSRPFVNIDVAHKGFPKEQCLLESYKEFRLDLYKPLEAQRGRQVEAFTNFLKGLRVSAVINPGAGKNVQSQTREFVINGLVDPANRLYFPLDEGGKVTKMLVAEYFERVKHVRLRYPDLNCVWVGPREKTIYYPMELLTVVYGQAQNKQLNDLQLATMVRQAATPPDERKKKIQDVITSMNYAHNPYFHKFGLHISDKFYPVDAKVLHPPRLEVGGGKSVEPRRGAWIAERVLKPEALTSWGIVAVETEPDRCDFDNIIRLMMSVGRQMGMNVSPPAIRRFDLKLRDLHSAFLGATKDGINFMFVIVSSRGRDYYHRVKQYAEREVGILTQRIKGATIQTRMNQQTARNILLKVNSKLMGINQALDKTSIPKCLRDGGVMVVGADVTHPSPEQSNIPSIAAVTASIDPKCFMYNIELSIQTPKKEMIVEFQDMMVEHLKVYRAHQKALPKKIFVIRDGVSEGQFAQVMNSELQAVLDAYRTIAGPNARPEVLFLLVQKRHHTRLFIPNSANNVDPGTVVDKDIVHASELDFYLVSHHAIKGTARPTRYHAVCNDGRIPHDEVEQLTFYLCHLYSRCTRSVSYPTPTYYAHLACLRARSLTHGEKFDNKELERHPKRLRVMDKILQSSRMFFV</sequence>
<dbReference type="SUPFAM" id="SSF53098">
    <property type="entry name" value="Ribonuclease H-like"/>
    <property type="match status" value="1"/>
</dbReference>
<proteinExistence type="evidence at transcript level"/>
<dbReference type="InterPro" id="IPR036397">
    <property type="entry name" value="RNaseH_sf"/>
</dbReference>
<feature type="compositionally biased region" description="Low complexity" evidence="2">
    <location>
        <begin position="173"/>
        <end position="204"/>
    </location>
</feature>
<evidence type="ECO:0000313" key="5">
    <source>
        <dbReference type="EMBL" id="QOE54915.1"/>
    </source>
</evidence>
<dbReference type="InterPro" id="IPR032474">
    <property type="entry name" value="Argonaute_N"/>
</dbReference>
<dbReference type="InterPro" id="IPR003100">
    <property type="entry name" value="PAZ_dom"/>
</dbReference>
<dbReference type="PROSITE" id="PS50821">
    <property type="entry name" value="PAZ"/>
    <property type="match status" value="1"/>
</dbReference>
<protein>
    <submittedName>
        <fullName evidence="5">Argonaut 2</fullName>
    </submittedName>
</protein>
<dbReference type="SMART" id="SM00950">
    <property type="entry name" value="Piwi"/>
    <property type="match status" value="1"/>
</dbReference>
<dbReference type="Pfam" id="PF16488">
    <property type="entry name" value="ArgoL2"/>
    <property type="match status" value="1"/>
</dbReference>
<reference evidence="5" key="1">
    <citation type="journal article" name="Insects">
        <title>Molecular Characterizations of Double-Stranded RNA Degrading Nuclease Genes from Ostrinia nubilalis.</title>
        <authorList>
            <person name="Cooper A.M.W."/>
            <person name="Song H."/>
            <person name="Shi X."/>
            <person name="Yu Z."/>
            <person name="Lorenzen M."/>
            <person name="Silver K."/>
            <person name="Zhang J."/>
            <person name="Zhu K.Y."/>
        </authorList>
    </citation>
    <scope>NUCLEOTIDE SEQUENCE</scope>
</reference>
<name>A0A866U7Y2_OSTNU</name>
<dbReference type="AlphaFoldDB" id="A0A866U7Y2"/>
<evidence type="ECO:0000259" key="4">
    <source>
        <dbReference type="PROSITE" id="PS50822"/>
    </source>
</evidence>
<dbReference type="Gene3D" id="3.30.420.10">
    <property type="entry name" value="Ribonuclease H-like superfamily/Ribonuclease H"/>
    <property type="match status" value="1"/>
</dbReference>
<dbReference type="GO" id="GO:0003723">
    <property type="term" value="F:RNA binding"/>
    <property type="evidence" value="ECO:0007669"/>
    <property type="project" value="InterPro"/>
</dbReference>
<feature type="compositionally biased region" description="Basic residues" evidence="2">
    <location>
        <begin position="109"/>
        <end position="118"/>
    </location>
</feature>
<feature type="compositionally biased region" description="Low complexity" evidence="2">
    <location>
        <begin position="147"/>
        <end position="165"/>
    </location>
</feature>
<dbReference type="CDD" id="cd02846">
    <property type="entry name" value="PAZ_argonaute_like"/>
    <property type="match status" value="1"/>
</dbReference>
<accession>A0A866U7Y2</accession>
<feature type="domain" description="Piwi" evidence="4">
    <location>
        <begin position="719"/>
        <end position="1018"/>
    </location>
</feature>